<gene>
    <name evidence="2" type="ORF">PtA15_3A367</name>
</gene>
<evidence type="ECO:0000313" key="3">
    <source>
        <dbReference type="Proteomes" id="UP001164743"/>
    </source>
</evidence>
<dbReference type="Proteomes" id="UP001164743">
    <property type="component" value="Chromosome 3A"/>
</dbReference>
<name>A0ABY7CCP7_9BASI</name>
<dbReference type="RefSeq" id="XP_053018556.1">
    <property type="nucleotide sequence ID" value="XM_053167328.1"/>
</dbReference>
<protein>
    <submittedName>
        <fullName evidence="2">Uncharacterized protein</fullName>
    </submittedName>
</protein>
<reference evidence="2" key="1">
    <citation type="submission" date="2022-10" db="EMBL/GenBank/DDBJ databases">
        <title>Puccinia triticina Genome sequencing and assembly.</title>
        <authorList>
            <person name="Li C."/>
        </authorList>
    </citation>
    <scope>NUCLEOTIDE SEQUENCE</scope>
    <source>
        <strain evidence="2">Pt15</strain>
    </source>
</reference>
<dbReference type="PANTHER" id="PTHR33096:SF1">
    <property type="entry name" value="CXC1-LIKE CYSTEINE CLUSTER ASSOCIATED WITH KDZ TRANSPOSASES DOMAIN-CONTAINING PROTEIN"/>
    <property type="match status" value="1"/>
</dbReference>
<dbReference type="EMBL" id="CP110423">
    <property type="protein sequence ID" value="WAQ83001.1"/>
    <property type="molecule type" value="Genomic_DNA"/>
</dbReference>
<dbReference type="PANTHER" id="PTHR33096">
    <property type="entry name" value="CXC2 DOMAIN-CONTAINING PROTEIN"/>
    <property type="match status" value="1"/>
</dbReference>
<keyword evidence="3" id="KW-1185">Reference proteome</keyword>
<dbReference type="GeneID" id="77808223"/>
<feature type="compositionally biased region" description="Acidic residues" evidence="1">
    <location>
        <begin position="285"/>
        <end position="311"/>
    </location>
</feature>
<sequence>MQKNEYSLSYWEDQVRVALEQEESEEQVQGKKNLAKFFENEEVLEGFWDRLRSGQWPATLGEASDMFVAIETHEEAQRGLAESLGKDYDDLRGKQKSEEGMLTLLWCAKSDLYEHAIDVQSEREPLLNTNSGHTLGTRLKERILAAIKRRKGPVEKAIKKFNQRRTQYLMAFDPARLKLAQMDPDNPEVAFQDILPDFPAKAKLKVLESELRSHLAAHERLMMGWMDDADILWMKTRIQGTVSTHPWFEAIGPIKARLMNSNSVEIDDAMDRLHFEEQGSRIEGDGEGQAEDAPEGDEEDGGHENLQADDV</sequence>
<organism evidence="2 3">
    <name type="scientific">Puccinia triticina</name>
    <dbReference type="NCBI Taxonomy" id="208348"/>
    <lineage>
        <taxon>Eukaryota</taxon>
        <taxon>Fungi</taxon>
        <taxon>Dikarya</taxon>
        <taxon>Basidiomycota</taxon>
        <taxon>Pucciniomycotina</taxon>
        <taxon>Pucciniomycetes</taxon>
        <taxon>Pucciniales</taxon>
        <taxon>Pucciniaceae</taxon>
        <taxon>Puccinia</taxon>
    </lineage>
</organism>
<evidence type="ECO:0000256" key="1">
    <source>
        <dbReference type="SAM" id="MobiDB-lite"/>
    </source>
</evidence>
<feature type="region of interest" description="Disordered" evidence="1">
    <location>
        <begin position="276"/>
        <end position="311"/>
    </location>
</feature>
<evidence type="ECO:0000313" key="2">
    <source>
        <dbReference type="EMBL" id="WAQ83001.1"/>
    </source>
</evidence>
<accession>A0ABY7CCP7</accession>
<proteinExistence type="predicted"/>